<proteinExistence type="predicted"/>
<reference evidence="1 2" key="1">
    <citation type="journal article" date="2018" name="J. Allergy Clin. Immunol.">
        <title>High-quality assembly of Dermatophagoides pteronyssinus genome and transcriptome reveals a wide range of novel allergens.</title>
        <authorList>
            <person name="Liu X.Y."/>
            <person name="Yang K.Y."/>
            <person name="Wang M.Q."/>
            <person name="Kwok J.S."/>
            <person name="Zeng X."/>
            <person name="Yang Z."/>
            <person name="Xiao X.J."/>
            <person name="Lau C.P."/>
            <person name="Li Y."/>
            <person name="Huang Z.M."/>
            <person name="Ba J.G."/>
            <person name="Yim A.K."/>
            <person name="Ouyang C.Y."/>
            <person name="Ngai S.M."/>
            <person name="Chan T.F."/>
            <person name="Leung E.L."/>
            <person name="Liu L."/>
            <person name="Liu Z.G."/>
            <person name="Tsui S.K."/>
        </authorList>
    </citation>
    <scope>NUCLEOTIDE SEQUENCE [LARGE SCALE GENOMIC DNA]</scope>
    <source>
        <strain evidence="1">Derp</strain>
    </source>
</reference>
<gene>
    <name evidence="1" type="ORF">DERP_012494</name>
</gene>
<protein>
    <submittedName>
        <fullName evidence="1">Uncharacterized protein</fullName>
    </submittedName>
</protein>
<reference evidence="1 2" key="2">
    <citation type="journal article" date="2022" name="Mol. Biol. Evol.">
        <title>Comparative Genomics Reveals Insights into the Divergent Evolution of Astigmatic Mites and Household Pest Adaptations.</title>
        <authorList>
            <person name="Xiong Q."/>
            <person name="Wan A.T."/>
            <person name="Liu X."/>
            <person name="Fung C.S."/>
            <person name="Xiao X."/>
            <person name="Malainual N."/>
            <person name="Hou J."/>
            <person name="Wang L."/>
            <person name="Wang M."/>
            <person name="Yang K.Y."/>
            <person name="Cui Y."/>
            <person name="Leung E.L."/>
            <person name="Nong W."/>
            <person name="Shin S.K."/>
            <person name="Au S.W."/>
            <person name="Jeong K.Y."/>
            <person name="Chew F.T."/>
            <person name="Hui J.H."/>
            <person name="Leung T.F."/>
            <person name="Tungtrongchitr A."/>
            <person name="Zhong N."/>
            <person name="Liu Z."/>
            <person name="Tsui S.K."/>
        </authorList>
    </citation>
    <scope>NUCLEOTIDE SEQUENCE [LARGE SCALE GENOMIC DNA]</scope>
    <source>
        <strain evidence="1">Derp</strain>
    </source>
</reference>
<comment type="caution">
    <text evidence="1">The sequence shown here is derived from an EMBL/GenBank/DDBJ whole genome shotgun (WGS) entry which is preliminary data.</text>
</comment>
<dbReference type="Proteomes" id="UP000887458">
    <property type="component" value="Unassembled WGS sequence"/>
</dbReference>
<dbReference type="EMBL" id="NJHN03000104">
    <property type="protein sequence ID" value="KAH9414904.1"/>
    <property type="molecule type" value="Genomic_DNA"/>
</dbReference>
<name>A0ABQ8IXB7_DERPT</name>
<evidence type="ECO:0000313" key="2">
    <source>
        <dbReference type="Proteomes" id="UP000887458"/>
    </source>
</evidence>
<accession>A0ABQ8IXB7</accession>
<sequence length="73" mass="8790">MNELNEHFILPIRLECVKFLVRFVLKDTNKVLRPLLYTRNDNFHTSTTKHQNIFSSQLKDFSLHQTFVSFIKH</sequence>
<evidence type="ECO:0000313" key="1">
    <source>
        <dbReference type="EMBL" id="KAH9414904.1"/>
    </source>
</evidence>
<organism evidence="1 2">
    <name type="scientific">Dermatophagoides pteronyssinus</name>
    <name type="common">European house dust mite</name>
    <dbReference type="NCBI Taxonomy" id="6956"/>
    <lineage>
        <taxon>Eukaryota</taxon>
        <taxon>Metazoa</taxon>
        <taxon>Ecdysozoa</taxon>
        <taxon>Arthropoda</taxon>
        <taxon>Chelicerata</taxon>
        <taxon>Arachnida</taxon>
        <taxon>Acari</taxon>
        <taxon>Acariformes</taxon>
        <taxon>Sarcoptiformes</taxon>
        <taxon>Astigmata</taxon>
        <taxon>Psoroptidia</taxon>
        <taxon>Analgoidea</taxon>
        <taxon>Pyroglyphidae</taxon>
        <taxon>Dermatophagoidinae</taxon>
        <taxon>Dermatophagoides</taxon>
    </lineage>
</organism>
<keyword evidence="2" id="KW-1185">Reference proteome</keyword>